<dbReference type="AlphaFoldDB" id="A0A1M6V1W4"/>
<evidence type="ECO:0000313" key="3">
    <source>
        <dbReference type="Proteomes" id="UP000184130"/>
    </source>
</evidence>
<evidence type="ECO:0000259" key="1">
    <source>
        <dbReference type="Pfam" id="PF01370"/>
    </source>
</evidence>
<dbReference type="Proteomes" id="UP000184130">
    <property type="component" value="Unassembled WGS sequence"/>
</dbReference>
<dbReference type="OrthoDB" id="329806at2"/>
<accession>A0A1M6V1W4</accession>
<proteinExistence type="predicted"/>
<evidence type="ECO:0000313" key="2">
    <source>
        <dbReference type="EMBL" id="SHK75404.1"/>
    </source>
</evidence>
<reference evidence="2 3" key="1">
    <citation type="submission" date="2016-11" db="EMBL/GenBank/DDBJ databases">
        <authorList>
            <person name="Jaros S."/>
            <person name="Januszkiewicz K."/>
            <person name="Wedrychowicz H."/>
        </authorList>
    </citation>
    <scope>NUCLEOTIDE SEQUENCE [LARGE SCALE GENOMIC DNA]</scope>
    <source>
        <strain evidence="2 3">KHT3</strain>
    </source>
</reference>
<protein>
    <submittedName>
        <fullName evidence="2">Nucleoside-diphosphate-sugar epimerase</fullName>
    </submittedName>
</protein>
<dbReference type="InterPro" id="IPR050177">
    <property type="entry name" value="Lipid_A_modif_metabolic_enz"/>
</dbReference>
<dbReference type="InterPro" id="IPR001509">
    <property type="entry name" value="Epimerase_deHydtase"/>
</dbReference>
<dbReference type="Pfam" id="PF01370">
    <property type="entry name" value="Epimerase"/>
    <property type="match status" value="1"/>
</dbReference>
<dbReference type="InterPro" id="IPR036291">
    <property type="entry name" value="NAD(P)-bd_dom_sf"/>
</dbReference>
<organism evidence="2 3">
    <name type="scientific">Xylanibacter ruminicola</name>
    <name type="common">Prevotella ruminicola</name>
    <dbReference type="NCBI Taxonomy" id="839"/>
    <lineage>
        <taxon>Bacteria</taxon>
        <taxon>Pseudomonadati</taxon>
        <taxon>Bacteroidota</taxon>
        <taxon>Bacteroidia</taxon>
        <taxon>Bacteroidales</taxon>
        <taxon>Prevotellaceae</taxon>
        <taxon>Xylanibacter</taxon>
    </lineage>
</organism>
<name>A0A1M6V1W4_XYLRU</name>
<gene>
    <name evidence="2" type="ORF">SAMN05216463_11178</name>
</gene>
<sequence length="298" mass="33113">MEKLLFTGASGFLGYNIRSILKDTYDVYTIGLTDENDFKCNLAEEVPLLNTRYDLVLHAAGKAHTVPKTEVERQAFYDINYQGTVNLCKAMENAGVPRAIVFVSTVAVYGCESGELITEECPLRGTSSYAKSKIMAERYLTEWCAENDVVLGILRPSLIAGHKAPGNLGAMVEGIRKGLYMNIASGKVRKSVLMAVDIARLLPLVEEKGGVYNVCDTYQPTLGELSASVAQQMGRRKPISLPYWTAWCLAKLGDLVGNWFPINSYKLERMTNSLTFSNKKARMELGWEPLDVLENYKI</sequence>
<dbReference type="EMBL" id="FRBD01000011">
    <property type="protein sequence ID" value="SHK75404.1"/>
    <property type="molecule type" value="Genomic_DNA"/>
</dbReference>
<dbReference type="SUPFAM" id="SSF51735">
    <property type="entry name" value="NAD(P)-binding Rossmann-fold domains"/>
    <property type="match status" value="1"/>
</dbReference>
<feature type="domain" description="NAD-dependent epimerase/dehydratase" evidence="1">
    <location>
        <begin position="5"/>
        <end position="215"/>
    </location>
</feature>
<dbReference type="PANTHER" id="PTHR43245">
    <property type="entry name" value="BIFUNCTIONAL POLYMYXIN RESISTANCE PROTEIN ARNA"/>
    <property type="match status" value="1"/>
</dbReference>
<dbReference type="RefSeq" id="WP_073208278.1">
    <property type="nucleotide sequence ID" value="NZ_FRBD01000011.1"/>
</dbReference>
<dbReference type="Gene3D" id="3.40.50.720">
    <property type="entry name" value="NAD(P)-binding Rossmann-like Domain"/>
    <property type="match status" value="1"/>
</dbReference>